<dbReference type="SUPFAM" id="SSF52821">
    <property type="entry name" value="Rhodanese/Cell cycle control phosphatase"/>
    <property type="match status" value="1"/>
</dbReference>
<dbReference type="PROSITE" id="PS50206">
    <property type="entry name" value="RHODANESE_3"/>
    <property type="match status" value="1"/>
</dbReference>
<dbReference type="InterPro" id="IPR001763">
    <property type="entry name" value="Rhodanese-like_dom"/>
</dbReference>
<dbReference type="PANTHER" id="PTHR43031">
    <property type="entry name" value="FAD-DEPENDENT OXIDOREDUCTASE"/>
    <property type="match status" value="1"/>
</dbReference>
<sequence>MMIPQIQPTELKRILDAGQPVVLLDVRQPDEHAFCALPGSVLIPLGELAARVEEVQPGDAPVIVYCHHGVRSLTGAAILRSAGIEAFSLAGGIDRWTLTVDPSVPRY</sequence>
<dbReference type="Pfam" id="PF00581">
    <property type="entry name" value="Rhodanese"/>
    <property type="match status" value="1"/>
</dbReference>
<evidence type="ECO:0000313" key="2">
    <source>
        <dbReference type="EMBL" id="VTR97435.1"/>
    </source>
</evidence>
<dbReference type="InterPro" id="IPR050229">
    <property type="entry name" value="GlpE_sulfurtransferase"/>
</dbReference>
<dbReference type="InterPro" id="IPR036873">
    <property type="entry name" value="Rhodanese-like_dom_sf"/>
</dbReference>
<dbReference type="SMART" id="SM00450">
    <property type="entry name" value="RHOD"/>
    <property type="match status" value="1"/>
</dbReference>
<gene>
    <name evidence="2" type="ORF">SOIL9_07190</name>
</gene>
<accession>A0A6P2DAP8</accession>
<name>A0A6P2DAP8_9BACT</name>
<reference evidence="2 3" key="1">
    <citation type="submission" date="2019-05" db="EMBL/GenBank/DDBJ databases">
        <authorList>
            <consortium name="Science for Life Laboratories"/>
        </authorList>
    </citation>
    <scope>NUCLEOTIDE SEQUENCE [LARGE SCALE GENOMIC DNA]</scope>
    <source>
        <strain evidence="2">Soil9</strain>
    </source>
</reference>
<proteinExistence type="predicted"/>
<protein>
    <recommendedName>
        <fullName evidence="1">Rhodanese domain-containing protein</fullName>
    </recommendedName>
</protein>
<dbReference type="EMBL" id="LR593886">
    <property type="protein sequence ID" value="VTR97435.1"/>
    <property type="molecule type" value="Genomic_DNA"/>
</dbReference>
<keyword evidence="3" id="KW-1185">Reference proteome</keyword>
<dbReference type="Gene3D" id="3.40.250.10">
    <property type="entry name" value="Rhodanese-like domain"/>
    <property type="match status" value="1"/>
</dbReference>
<dbReference type="KEGG" id="gms:SOIL9_07190"/>
<evidence type="ECO:0000313" key="3">
    <source>
        <dbReference type="Proteomes" id="UP000464178"/>
    </source>
</evidence>
<feature type="domain" description="Rhodanese" evidence="1">
    <location>
        <begin position="17"/>
        <end position="105"/>
    </location>
</feature>
<evidence type="ECO:0000259" key="1">
    <source>
        <dbReference type="PROSITE" id="PS50206"/>
    </source>
</evidence>
<dbReference type="RefSeq" id="WP_232069828.1">
    <property type="nucleotide sequence ID" value="NZ_LR593886.1"/>
</dbReference>
<dbReference type="AlphaFoldDB" id="A0A6P2DAP8"/>
<dbReference type="PANTHER" id="PTHR43031:SF17">
    <property type="entry name" value="SULFURTRANSFERASE YTWF-RELATED"/>
    <property type="match status" value="1"/>
</dbReference>
<dbReference type="Proteomes" id="UP000464178">
    <property type="component" value="Chromosome"/>
</dbReference>
<organism evidence="2 3">
    <name type="scientific">Gemmata massiliana</name>
    <dbReference type="NCBI Taxonomy" id="1210884"/>
    <lineage>
        <taxon>Bacteria</taxon>
        <taxon>Pseudomonadati</taxon>
        <taxon>Planctomycetota</taxon>
        <taxon>Planctomycetia</taxon>
        <taxon>Gemmatales</taxon>
        <taxon>Gemmataceae</taxon>
        <taxon>Gemmata</taxon>
    </lineage>
</organism>